<dbReference type="Proteomes" id="UP000076154">
    <property type="component" value="Unassembled WGS sequence"/>
</dbReference>
<protein>
    <recommendedName>
        <fullName evidence="3">Mug135-like C-terminal domain-containing protein</fullName>
    </recommendedName>
</protein>
<dbReference type="AlphaFoldDB" id="A0A369J1C1"/>
<comment type="caution">
    <text evidence="4">The sequence shown here is derived from an EMBL/GenBank/DDBJ whole genome shotgun (WGS) entry which is preliminary data.</text>
</comment>
<evidence type="ECO:0000259" key="3">
    <source>
        <dbReference type="Pfam" id="PF08593"/>
    </source>
</evidence>
<gene>
    <name evidence="4" type="ORF">Hypma_003643</name>
</gene>
<name>A0A369J1C1_HYPMA</name>
<organism evidence="4 5">
    <name type="scientific">Hypsizygus marmoreus</name>
    <name type="common">White beech mushroom</name>
    <name type="synonym">Agaricus marmoreus</name>
    <dbReference type="NCBI Taxonomy" id="39966"/>
    <lineage>
        <taxon>Eukaryota</taxon>
        <taxon>Fungi</taxon>
        <taxon>Dikarya</taxon>
        <taxon>Basidiomycota</taxon>
        <taxon>Agaricomycotina</taxon>
        <taxon>Agaricomycetes</taxon>
        <taxon>Agaricomycetidae</taxon>
        <taxon>Agaricales</taxon>
        <taxon>Tricholomatineae</taxon>
        <taxon>Lyophyllaceae</taxon>
        <taxon>Hypsizygus</taxon>
    </lineage>
</organism>
<evidence type="ECO:0000256" key="1">
    <source>
        <dbReference type="ARBA" id="ARBA00005788"/>
    </source>
</evidence>
<dbReference type="InterPro" id="IPR013902">
    <property type="entry name" value="Mug135-like_C"/>
</dbReference>
<proteinExistence type="inferred from homology"/>
<sequence length="193" mass="21213">MYVIYSLDSRFSPYLKTFREKEIAHKPRMPVTLRNRPIVGPNAVSRAPQGSDGDPVSEANVATEDPVEEAATFQADQMSPNAANTVEPPWFKPTVHAALTKAFADFMRCTMTAQNMMSGDGRVRPFRVVPFIDGSLPTDPPHNLPALLNVAVINALTGEEATAYLVGYDLPVPRTLAARKKAIRIEVGCMYDH</sequence>
<evidence type="ECO:0000313" key="4">
    <source>
        <dbReference type="EMBL" id="RDB15799.1"/>
    </source>
</evidence>
<reference evidence="4" key="1">
    <citation type="submission" date="2018-04" db="EMBL/GenBank/DDBJ databases">
        <title>Whole genome sequencing of Hypsizygus marmoreus.</title>
        <authorList>
            <person name="Choi I.-G."/>
            <person name="Min B."/>
            <person name="Kim J.-G."/>
            <person name="Kim S."/>
            <person name="Oh Y.-L."/>
            <person name="Kong W.-S."/>
            <person name="Park H."/>
            <person name="Jeong J."/>
            <person name="Song E.-S."/>
        </authorList>
    </citation>
    <scope>NUCLEOTIDE SEQUENCE [LARGE SCALE GENOMIC DNA]</scope>
    <source>
        <strain evidence="4">51987-8</strain>
    </source>
</reference>
<accession>A0A369J1C1</accession>
<feature type="region of interest" description="Disordered" evidence="2">
    <location>
        <begin position="34"/>
        <end position="70"/>
    </location>
</feature>
<dbReference type="InParanoid" id="A0A369J1C1"/>
<comment type="similarity">
    <text evidence="1">Belongs to the UPF0612 family.</text>
</comment>
<dbReference type="Pfam" id="PF08593">
    <property type="entry name" value="Mug135_C"/>
    <property type="match status" value="1"/>
</dbReference>
<evidence type="ECO:0000313" key="5">
    <source>
        <dbReference type="Proteomes" id="UP000076154"/>
    </source>
</evidence>
<dbReference type="OrthoDB" id="3230244at2759"/>
<feature type="domain" description="Mug135-like C-terminal" evidence="3">
    <location>
        <begin position="114"/>
        <end position="190"/>
    </location>
</feature>
<evidence type="ECO:0000256" key="2">
    <source>
        <dbReference type="SAM" id="MobiDB-lite"/>
    </source>
</evidence>
<dbReference type="EMBL" id="LUEZ02000138">
    <property type="protein sequence ID" value="RDB15799.1"/>
    <property type="molecule type" value="Genomic_DNA"/>
</dbReference>
<keyword evidence="5" id="KW-1185">Reference proteome</keyword>